<accession>U3TGN5</accession>
<evidence type="ECO:0000256" key="7">
    <source>
        <dbReference type="ARBA" id="ARBA00024737"/>
    </source>
</evidence>
<organism evidence="11 12">
    <name type="scientific">Aeropyrum camini SY1 = JCM 12091</name>
    <dbReference type="NCBI Taxonomy" id="1198449"/>
    <lineage>
        <taxon>Archaea</taxon>
        <taxon>Thermoproteota</taxon>
        <taxon>Thermoprotei</taxon>
        <taxon>Desulfurococcales</taxon>
        <taxon>Desulfurococcaceae</taxon>
        <taxon>Aeropyrum</taxon>
    </lineage>
</organism>
<keyword evidence="3" id="KW-0808">Transferase</keyword>
<comment type="catalytic activity">
    <reaction evidence="8">
        <text>a 5'-end dephospho-ribonucleoside-RNA + ATP = a 5'-end 5'-phospho-ribonucleoside-RNA + ADP + H(+)</text>
        <dbReference type="Rhea" id="RHEA:54580"/>
        <dbReference type="Rhea" id="RHEA-COMP:13936"/>
        <dbReference type="Rhea" id="RHEA-COMP:15179"/>
        <dbReference type="ChEBI" id="CHEBI:15378"/>
        <dbReference type="ChEBI" id="CHEBI:30616"/>
        <dbReference type="ChEBI" id="CHEBI:138282"/>
        <dbReference type="ChEBI" id="CHEBI:138284"/>
        <dbReference type="ChEBI" id="CHEBI:456216"/>
        <dbReference type="EC" id="2.7.1.78"/>
    </reaction>
</comment>
<dbReference type="GeneID" id="17110372"/>
<sequence>MAVVTLDLGEGEGVRIFGPAGVEVEEGLVTILGAELSQGDRVDIGEYRSYLAKALKPARLRVSMSGRARVEIPGNGEEPLEEWIHIADKILQECGRECTAVVMGPVEAGKTSLTAVLANRSLARGIPTGIIDADIGQADIGPPGFVSLSLPGSWVIWLRLLEPVALRFVGSIEPGPVAGRVVTAVASLRARARREGAAFVAVDTDGWVRGWGALEYKIDLARGVNADAVVVVGDPELYSFLQKSLESSVYYVRSPSVQAVRRVEDRRRLRSENYIRFLEGGEREVSLKSVKIQGACIGGAPFEDERLKSSIESQLGSPVKLMTRYPGGVCIVVDAERQVEPHEIKGAARKIAGGEVIVVSRGSMKGVLAALVDEEGVEHPALLLDVDLDSMKARFKTRFQGEVKKVIFGRVKLGEEYYEEIRGRILV</sequence>
<dbReference type="EMBL" id="AP012489">
    <property type="protein sequence ID" value="BAN90504.1"/>
    <property type="molecule type" value="Genomic_DNA"/>
</dbReference>
<dbReference type="eggNOG" id="arCOG04127">
    <property type="taxonomic scope" value="Archaea"/>
</dbReference>
<evidence type="ECO:0000259" key="10">
    <source>
        <dbReference type="Pfam" id="PF16575"/>
    </source>
</evidence>
<gene>
    <name evidence="11" type="ORF">ACAM_1035</name>
</gene>
<comment type="cofactor">
    <cofactor evidence="1">
        <name>a divalent metal cation</name>
        <dbReference type="ChEBI" id="CHEBI:60240"/>
    </cofactor>
</comment>
<dbReference type="InterPro" id="IPR027417">
    <property type="entry name" value="P-loop_NTPase"/>
</dbReference>
<evidence type="ECO:0000256" key="3">
    <source>
        <dbReference type="ARBA" id="ARBA00022679"/>
    </source>
</evidence>
<dbReference type="RefSeq" id="WP_022541776.1">
    <property type="nucleotide sequence ID" value="NC_022521.1"/>
</dbReference>
<evidence type="ECO:0000256" key="5">
    <source>
        <dbReference type="ARBA" id="ARBA00022777"/>
    </source>
</evidence>
<comment type="function">
    <text evidence="7">Polynucleotide kinase that can phosphorylate the 5'-hydroxyl groups of both single-stranded RNA (ssRNA) and single-stranded DNA (ssDNA). Exhibits a strong preference for ssRNA.</text>
</comment>
<dbReference type="Gene3D" id="3.40.50.300">
    <property type="entry name" value="P-loop containing nucleotide triphosphate hydrolases"/>
    <property type="match status" value="1"/>
</dbReference>
<keyword evidence="5" id="KW-0418">Kinase</keyword>
<keyword evidence="4" id="KW-0547">Nucleotide-binding</keyword>
<evidence type="ECO:0000256" key="4">
    <source>
        <dbReference type="ARBA" id="ARBA00022741"/>
    </source>
</evidence>
<evidence type="ECO:0000256" key="9">
    <source>
        <dbReference type="ARBA" id="ARBA00044673"/>
    </source>
</evidence>
<evidence type="ECO:0000256" key="8">
    <source>
        <dbReference type="ARBA" id="ARBA00044641"/>
    </source>
</evidence>
<evidence type="ECO:0000313" key="12">
    <source>
        <dbReference type="Proteomes" id="UP000016887"/>
    </source>
</evidence>
<evidence type="ECO:0000256" key="1">
    <source>
        <dbReference type="ARBA" id="ARBA00001968"/>
    </source>
</evidence>
<keyword evidence="12" id="KW-1185">Reference proteome</keyword>
<name>U3TGN5_9CREN</name>
<protein>
    <recommendedName>
        <fullName evidence="2">polynucleotide 5'-hydroxyl-kinase</fullName>
        <ecNumber evidence="2">2.7.1.78</ecNumber>
    </recommendedName>
</protein>
<dbReference type="STRING" id="1198449.ACAM_1035"/>
<proteinExistence type="predicted"/>
<evidence type="ECO:0000313" key="11">
    <source>
        <dbReference type="EMBL" id="BAN90504.1"/>
    </source>
</evidence>
<dbReference type="SUPFAM" id="SSF52540">
    <property type="entry name" value="P-loop containing nucleoside triphosphate hydrolases"/>
    <property type="match status" value="1"/>
</dbReference>
<dbReference type="GO" id="GO:0005524">
    <property type="term" value="F:ATP binding"/>
    <property type="evidence" value="ECO:0007669"/>
    <property type="project" value="UniProtKB-KW"/>
</dbReference>
<evidence type="ECO:0000256" key="2">
    <source>
        <dbReference type="ARBA" id="ARBA00012157"/>
    </source>
</evidence>
<dbReference type="GO" id="GO:0006396">
    <property type="term" value="P:RNA processing"/>
    <property type="evidence" value="ECO:0007669"/>
    <property type="project" value="InterPro"/>
</dbReference>
<dbReference type="GO" id="GO:0051734">
    <property type="term" value="F:ATP-dependent polynucleotide 5'-hydroxyl-kinase activity"/>
    <property type="evidence" value="ECO:0007669"/>
    <property type="project" value="UniProtKB-EC"/>
</dbReference>
<keyword evidence="6" id="KW-0067">ATP-binding</keyword>
<dbReference type="KEGG" id="acj:ACAM_1035"/>
<dbReference type="EC" id="2.7.1.78" evidence="2"/>
<dbReference type="PANTHER" id="PTHR12755">
    <property type="entry name" value="CLEAVAGE/POLYADENYLATION FACTOR IA SUBUNIT CLP1P"/>
    <property type="match status" value="1"/>
</dbReference>
<dbReference type="PANTHER" id="PTHR12755:SF3">
    <property type="entry name" value="POLYNUCLEOTIDE 5'-HYDROXYL-KINASE NOL9"/>
    <property type="match status" value="1"/>
</dbReference>
<feature type="domain" description="Clp1 P-loop" evidence="10">
    <location>
        <begin position="104"/>
        <end position="279"/>
    </location>
</feature>
<evidence type="ECO:0000256" key="6">
    <source>
        <dbReference type="ARBA" id="ARBA00022840"/>
    </source>
</evidence>
<comment type="catalytic activity">
    <reaction evidence="9">
        <text>a 5'-end dephospho-2'-deoxyribonucleoside-DNA + ATP = a 5'-end 5'-phospho-2'-deoxyribonucleoside-DNA + ADP + H(+)</text>
        <dbReference type="Rhea" id="RHEA:15669"/>
        <dbReference type="Rhea" id="RHEA-COMP:13180"/>
        <dbReference type="Rhea" id="RHEA-COMP:13184"/>
        <dbReference type="ChEBI" id="CHEBI:15378"/>
        <dbReference type="ChEBI" id="CHEBI:30616"/>
        <dbReference type="ChEBI" id="CHEBI:136412"/>
        <dbReference type="ChEBI" id="CHEBI:136416"/>
        <dbReference type="ChEBI" id="CHEBI:456216"/>
        <dbReference type="EC" id="2.7.1.78"/>
    </reaction>
</comment>
<dbReference type="InterPro" id="IPR045116">
    <property type="entry name" value="Clp1/Grc3"/>
</dbReference>
<reference evidence="11 12" key="1">
    <citation type="journal article" date="2013" name="Appl. Environ. Microbiol.">
        <title>Variation of the Virus-Related Elements within Syntenic Genomes of the Hyperthermophilic Archaeon Aeropyrum.</title>
        <authorList>
            <person name="Daifuku T."/>
            <person name="Yoshida T."/>
            <person name="Kitamura T."/>
            <person name="Kawaichi S."/>
            <person name="Inoue T."/>
            <person name="Nomura K."/>
            <person name="Yoshida Y."/>
            <person name="Kuno S."/>
            <person name="Sako Y."/>
        </authorList>
    </citation>
    <scope>NUCLEOTIDE SEQUENCE [LARGE SCALE GENOMIC DNA]</scope>
    <source>
        <strain evidence="11 12">SY1</strain>
    </source>
</reference>
<dbReference type="Proteomes" id="UP000016887">
    <property type="component" value="Chromosome"/>
</dbReference>
<dbReference type="InterPro" id="IPR032319">
    <property type="entry name" value="CLP1_P"/>
</dbReference>
<dbReference type="Pfam" id="PF16575">
    <property type="entry name" value="CLP1_P"/>
    <property type="match status" value="1"/>
</dbReference>
<dbReference type="AlphaFoldDB" id="U3TGN5"/>